<dbReference type="Proteomes" id="UP000295198">
    <property type="component" value="Unassembled WGS sequence"/>
</dbReference>
<accession>A0A4Q4Z9B0</accession>
<evidence type="ECO:0000313" key="2">
    <source>
        <dbReference type="Proteomes" id="UP000295198"/>
    </source>
</evidence>
<name>A0A4Q4Z9B0_9ACTN</name>
<dbReference type="EMBL" id="SDKM01000026">
    <property type="protein sequence ID" value="RYP84148.1"/>
    <property type="molecule type" value="Genomic_DNA"/>
</dbReference>
<protein>
    <recommendedName>
        <fullName evidence="3">DUF1269 domain-containing protein</fullName>
    </recommendedName>
</protein>
<reference evidence="1 2" key="1">
    <citation type="submission" date="2019-01" db="EMBL/GenBank/DDBJ databases">
        <title>Nocardioides guangzhouensis sp. nov., an actinobacterium isolated from soil.</title>
        <authorList>
            <person name="Fu Y."/>
            <person name="Cai Y."/>
            <person name="Lin Z."/>
            <person name="Chen P."/>
        </authorList>
    </citation>
    <scope>NUCLEOTIDE SEQUENCE [LARGE SCALE GENOMIC DNA]</scope>
    <source>
        <strain evidence="1 2">130</strain>
    </source>
</reference>
<dbReference type="RefSeq" id="WP_134719298.1">
    <property type="nucleotide sequence ID" value="NZ_SDKM01000026.1"/>
</dbReference>
<comment type="caution">
    <text evidence="1">The sequence shown here is derived from an EMBL/GenBank/DDBJ whole genome shotgun (WGS) entry which is preliminary data.</text>
</comment>
<evidence type="ECO:0000313" key="1">
    <source>
        <dbReference type="EMBL" id="RYP84148.1"/>
    </source>
</evidence>
<evidence type="ECO:0008006" key="3">
    <source>
        <dbReference type="Google" id="ProtNLM"/>
    </source>
</evidence>
<proteinExistence type="predicted"/>
<dbReference type="AlphaFoldDB" id="A0A4Q4Z9B0"/>
<sequence length="146" mass="15124">MTGSTFGPVQVLVFGFDEPSFSGEVLAELGRLRDAGIVRLVDVLLVTRRADGALDTVPPPPGADPDLGRVAAALFDRRAGEPEGEEGDAWSLDDAVPTGGTAAVALIEHTWAVPLIAAIGRAGGRPLDETWLAADDLALLESLAGR</sequence>
<keyword evidence="2" id="KW-1185">Reference proteome</keyword>
<organism evidence="1 2">
    <name type="scientific">Nocardioides guangzhouensis</name>
    <dbReference type="NCBI Taxonomy" id="2497878"/>
    <lineage>
        <taxon>Bacteria</taxon>
        <taxon>Bacillati</taxon>
        <taxon>Actinomycetota</taxon>
        <taxon>Actinomycetes</taxon>
        <taxon>Propionibacteriales</taxon>
        <taxon>Nocardioidaceae</taxon>
        <taxon>Nocardioides</taxon>
    </lineage>
</organism>
<dbReference type="OrthoDB" id="1779644at2"/>
<gene>
    <name evidence="1" type="ORF">EKO23_16900</name>
</gene>